<dbReference type="EMBL" id="JAFBMS010000014">
    <property type="protein sequence ID" value="KAG9347095.1"/>
    <property type="molecule type" value="Genomic_DNA"/>
</dbReference>
<dbReference type="Proteomes" id="UP000824540">
    <property type="component" value="Unassembled WGS sequence"/>
</dbReference>
<feature type="non-terminal residue" evidence="2">
    <location>
        <position position="1"/>
    </location>
</feature>
<feature type="region of interest" description="Disordered" evidence="1">
    <location>
        <begin position="1"/>
        <end position="67"/>
    </location>
</feature>
<protein>
    <submittedName>
        <fullName evidence="2">Uncharacterized protein</fullName>
    </submittedName>
</protein>
<feature type="compositionally biased region" description="Basic and acidic residues" evidence="1">
    <location>
        <begin position="18"/>
        <end position="46"/>
    </location>
</feature>
<organism evidence="2 3">
    <name type="scientific">Albula glossodonta</name>
    <name type="common">roundjaw bonefish</name>
    <dbReference type="NCBI Taxonomy" id="121402"/>
    <lineage>
        <taxon>Eukaryota</taxon>
        <taxon>Metazoa</taxon>
        <taxon>Chordata</taxon>
        <taxon>Craniata</taxon>
        <taxon>Vertebrata</taxon>
        <taxon>Euteleostomi</taxon>
        <taxon>Actinopterygii</taxon>
        <taxon>Neopterygii</taxon>
        <taxon>Teleostei</taxon>
        <taxon>Albuliformes</taxon>
        <taxon>Albulidae</taxon>
        <taxon>Albula</taxon>
    </lineage>
</organism>
<feature type="compositionally biased region" description="Polar residues" evidence="1">
    <location>
        <begin position="1"/>
        <end position="17"/>
    </location>
</feature>
<gene>
    <name evidence="2" type="ORF">JZ751_006022</name>
</gene>
<dbReference type="AlphaFoldDB" id="A0A8T2P3E8"/>
<proteinExistence type="predicted"/>
<name>A0A8T2P3E8_9TELE</name>
<evidence type="ECO:0000313" key="3">
    <source>
        <dbReference type="Proteomes" id="UP000824540"/>
    </source>
</evidence>
<evidence type="ECO:0000256" key="1">
    <source>
        <dbReference type="SAM" id="MobiDB-lite"/>
    </source>
</evidence>
<keyword evidence="3" id="KW-1185">Reference proteome</keyword>
<accession>A0A8T2P3E8</accession>
<comment type="caution">
    <text evidence="2">The sequence shown here is derived from an EMBL/GenBank/DDBJ whole genome shotgun (WGS) entry which is preliminary data.</text>
</comment>
<feature type="compositionally biased region" description="Basic and acidic residues" evidence="1">
    <location>
        <begin position="58"/>
        <end position="67"/>
    </location>
</feature>
<sequence>ERRSYASESPLLTVNQQKAERSRLKLGGEDRAEPQQGGDRRKECRRSGITHRSNLSTAKEKSREDERGRCGLFGLVEKVSA</sequence>
<evidence type="ECO:0000313" key="2">
    <source>
        <dbReference type="EMBL" id="KAG9347095.1"/>
    </source>
</evidence>
<reference evidence="2" key="1">
    <citation type="thesis" date="2021" institute="BYU ScholarsArchive" country="Provo, UT, USA">
        <title>Applications of and Algorithms for Genome Assembly and Genomic Analyses with an Emphasis on Marine Teleosts.</title>
        <authorList>
            <person name="Pickett B.D."/>
        </authorList>
    </citation>
    <scope>NUCLEOTIDE SEQUENCE</scope>
    <source>
        <strain evidence="2">HI-2016</strain>
    </source>
</reference>